<accession>A0A0B6ZNB0</accession>
<sequence length="87" mass="9537">INATTYKPGALHTDVSEEILQGIEQDPLPSPKLDYPIDSPRASMLSETSQVDVKESISLIKSSPNKITSLKKRRGLIILGCKQTIMT</sequence>
<dbReference type="AlphaFoldDB" id="A0A0B6ZNB0"/>
<protein>
    <submittedName>
        <fullName evidence="1">Uncharacterized protein</fullName>
    </submittedName>
</protein>
<gene>
    <name evidence="1" type="primary">ORF72970</name>
</gene>
<organism evidence="1">
    <name type="scientific">Arion vulgaris</name>
    <dbReference type="NCBI Taxonomy" id="1028688"/>
    <lineage>
        <taxon>Eukaryota</taxon>
        <taxon>Metazoa</taxon>
        <taxon>Spiralia</taxon>
        <taxon>Lophotrochozoa</taxon>
        <taxon>Mollusca</taxon>
        <taxon>Gastropoda</taxon>
        <taxon>Heterobranchia</taxon>
        <taxon>Euthyneura</taxon>
        <taxon>Panpulmonata</taxon>
        <taxon>Eupulmonata</taxon>
        <taxon>Stylommatophora</taxon>
        <taxon>Helicina</taxon>
        <taxon>Arionoidea</taxon>
        <taxon>Arionidae</taxon>
        <taxon>Arion</taxon>
    </lineage>
</organism>
<proteinExistence type="predicted"/>
<feature type="non-terminal residue" evidence="1">
    <location>
        <position position="87"/>
    </location>
</feature>
<evidence type="ECO:0000313" key="1">
    <source>
        <dbReference type="EMBL" id="CEK70139.1"/>
    </source>
</evidence>
<reference evidence="1" key="1">
    <citation type="submission" date="2014-12" db="EMBL/GenBank/DDBJ databases">
        <title>Insight into the proteome of Arion vulgaris.</title>
        <authorList>
            <person name="Aradska J."/>
            <person name="Bulat T."/>
            <person name="Smidak R."/>
            <person name="Sarate P."/>
            <person name="Gangsoo J."/>
            <person name="Sialana F."/>
            <person name="Bilban M."/>
            <person name="Lubec G."/>
        </authorList>
    </citation>
    <scope>NUCLEOTIDE SEQUENCE</scope>
    <source>
        <tissue evidence="1">Skin</tissue>
    </source>
</reference>
<feature type="non-terminal residue" evidence="1">
    <location>
        <position position="1"/>
    </location>
</feature>
<name>A0A0B6ZNB0_9EUPU</name>
<dbReference type="EMBL" id="HACG01023274">
    <property type="protein sequence ID" value="CEK70139.1"/>
    <property type="molecule type" value="Transcribed_RNA"/>
</dbReference>